<proteinExistence type="inferred from homology"/>
<dbReference type="Gene3D" id="3.40.50.11820">
    <property type="match status" value="1"/>
</dbReference>
<dbReference type="STRING" id="642780.SAMN04488570_2369"/>
<dbReference type="GO" id="GO:0005886">
    <property type="term" value="C:plasma membrane"/>
    <property type="evidence" value="ECO:0007669"/>
    <property type="project" value="UniProtKB-SubCell"/>
</dbReference>
<dbReference type="CDD" id="cd00761">
    <property type="entry name" value="Glyco_tranf_GTA_type"/>
    <property type="match status" value="1"/>
</dbReference>
<dbReference type="OrthoDB" id="8549922at2"/>
<dbReference type="Gene3D" id="3.90.550.10">
    <property type="entry name" value="Spore Coat Polysaccharide Biosynthesis Protein SpsA, Chain A"/>
    <property type="match status" value="1"/>
</dbReference>
<evidence type="ECO:0000256" key="1">
    <source>
        <dbReference type="ARBA" id="ARBA00004202"/>
    </source>
</evidence>
<dbReference type="Pfam" id="PF00535">
    <property type="entry name" value="Glycos_transf_2"/>
    <property type="match status" value="1"/>
</dbReference>
<evidence type="ECO:0000259" key="8">
    <source>
        <dbReference type="Pfam" id="PF00535"/>
    </source>
</evidence>
<keyword evidence="6" id="KW-0472">Membrane</keyword>
<dbReference type="Gene3D" id="3.40.50.12580">
    <property type="match status" value="1"/>
</dbReference>
<evidence type="ECO:0000313" key="10">
    <source>
        <dbReference type="Proteomes" id="UP000198859"/>
    </source>
</evidence>
<evidence type="ECO:0000256" key="3">
    <source>
        <dbReference type="ARBA" id="ARBA00022475"/>
    </source>
</evidence>
<evidence type="ECO:0000313" key="9">
    <source>
        <dbReference type="EMBL" id="SDS65303.1"/>
    </source>
</evidence>
<gene>
    <name evidence="9" type="ORF">SAMN04488570_2369</name>
</gene>
<name>A0A1H1TYJ9_9ACTN</name>
<dbReference type="InterPro" id="IPR043149">
    <property type="entry name" value="TagF_N"/>
</dbReference>
<organism evidence="9 10">
    <name type="scientific">Nocardioides scoriae</name>
    <dbReference type="NCBI Taxonomy" id="642780"/>
    <lineage>
        <taxon>Bacteria</taxon>
        <taxon>Bacillati</taxon>
        <taxon>Actinomycetota</taxon>
        <taxon>Actinomycetes</taxon>
        <taxon>Propionibacteriales</taxon>
        <taxon>Nocardioidaceae</taxon>
        <taxon>Nocardioides</taxon>
    </lineage>
</organism>
<feature type="region of interest" description="Disordered" evidence="7">
    <location>
        <begin position="155"/>
        <end position="175"/>
    </location>
</feature>
<accession>A0A1H1TYJ9</accession>
<dbReference type="InterPro" id="IPR029044">
    <property type="entry name" value="Nucleotide-diphossugar_trans"/>
</dbReference>
<dbReference type="GO" id="GO:0047355">
    <property type="term" value="F:CDP-glycerol glycerophosphotransferase activity"/>
    <property type="evidence" value="ECO:0007669"/>
    <property type="project" value="InterPro"/>
</dbReference>
<comment type="similarity">
    <text evidence="2">Belongs to the CDP-glycerol glycerophosphotransferase family.</text>
</comment>
<comment type="subcellular location">
    <subcellularLocation>
        <location evidence="1">Cell membrane</location>
        <topology evidence="1">Peripheral membrane protein</topology>
    </subcellularLocation>
</comment>
<dbReference type="SUPFAM" id="SSF53448">
    <property type="entry name" value="Nucleotide-diphospho-sugar transferases"/>
    <property type="match status" value="1"/>
</dbReference>
<feature type="domain" description="Glycosyltransferase 2-like" evidence="8">
    <location>
        <begin position="44"/>
        <end position="169"/>
    </location>
</feature>
<dbReference type="EMBL" id="LT629757">
    <property type="protein sequence ID" value="SDS65303.1"/>
    <property type="molecule type" value="Genomic_DNA"/>
</dbReference>
<dbReference type="Pfam" id="PF04464">
    <property type="entry name" value="Glyphos_transf"/>
    <property type="match status" value="1"/>
</dbReference>
<dbReference type="InterPro" id="IPR051612">
    <property type="entry name" value="Teichoic_Acid_Biosynth"/>
</dbReference>
<dbReference type="PANTHER" id="PTHR37316">
    <property type="entry name" value="TEICHOIC ACID GLYCEROL-PHOSPHATE PRIMASE"/>
    <property type="match status" value="1"/>
</dbReference>
<sequence length="1096" mass="121323">MSTAMHRVLGSGPVRRARVRLRPVRARLAPLERRVRRARLPLLSVVVPVHDAATTLERCVDSVLQQAWLRVEVVLVADGADPASLRVARDLAARHREVRLVEQDQQGVGAARNRGVDQARGTLLAFLDADDTVPEQGYLRLVRALRSSGSDQAVGGLTLEEGGRSQRPPWMEESNGTRRLATTVAAHPDLLAHLYLGPRVFLRRAWDAAGLRFSTTTQFPDLDLVVRSTTGAASLDVVAAACYHQLSRPDGRSLAQRSLRDPALGADRVVQARLALSLLSEAPEEQRLAAARGVVRLLTDVVRYAVVYGEPSWSTVSAEVRALADTLDDDAWVHLPLFERILTLLSAEGGLDAAERFLEHSFMNRAGYPYTLEHGRPVVHLDMLDGLQTDDDHLTAIADGELRLRTRLNAAVWTAPTRLRVVGTAFVDYLTAASPEATTRLVLVERGSGEETVVETRHAPDVEVNRWAGRGYEDLTDAAFEAELDLVELGLQRDVPATYDVLVEHEAAGRVRRGSFQVRHLEGAAGLLEQGGVPGTAWTPVWRPFRGLSLVRRPGADPAPPPAPSRPEVVSFALDGDHLVAVLSLAGRGPGRARRGAEEDLRLSLRGPRTGTPWVEGRPTGTPGTLEFRLPLLVDEWGTGPAHLPSDRYHVRLRREGRPDEPVGLERRLHLALPSIMSDDEQSISPEVELDGALRLRIAPPQWERDQPPYGRLQLRDVVYPAARELPLLDLVVFDTFAGKSSGDQPGALCAEIASRGLDLDLVVAVVDHSVTVPAGSRAVVRMSREHVELLARARYVVVNAGLPYFFRKRPDQAVLQTWHGSPLKRIGHDRILNDVSNWNHRRELLTARDQWDFLVSQSPFCTEKLRSAFRYSGTILEEGYPRNDVLSSPERDRIRSEVRAALGIAEDARVVLYAPTWRDNLRSGAVYHKVIYLEPDEVAQTLDCTVLVRGHYNSIKAAEERHPDPRVIDVTRYPDIALLYVAADTMVTDYSSAFFDFAAIDRPMVFLAPDLAAYRDDNRGFYVDYHETVPGPVCLTNDEVVEELRTVFADPTTGAERRAAFRRDFAPYDDGHVSRRVVDALFERFPPPPAAGPAV</sequence>
<dbReference type="SUPFAM" id="SSF53756">
    <property type="entry name" value="UDP-Glycosyltransferase/glycogen phosphorylase"/>
    <property type="match status" value="1"/>
</dbReference>
<dbReference type="InterPro" id="IPR043148">
    <property type="entry name" value="TagF_C"/>
</dbReference>
<evidence type="ECO:0000256" key="4">
    <source>
        <dbReference type="ARBA" id="ARBA00022679"/>
    </source>
</evidence>
<dbReference type="RefSeq" id="WP_091729868.1">
    <property type="nucleotide sequence ID" value="NZ_LT629757.1"/>
</dbReference>
<dbReference type="Proteomes" id="UP000198859">
    <property type="component" value="Chromosome I"/>
</dbReference>
<dbReference type="AlphaFoldDB" id="A0A1H1TYJ9"/>
<dbReference type="InterPro" id="IPR001173">
    <property type="entry name" value="Glyco_trans_2-like"/>
</dbReference>
<reference evidence="10" key="1">
    <citation type="submission" date="2016-10" db="EMBL/GenBank/DDBJ databases">
        <authorList>
            <person name="Varghese N."/>
            <person name="Submissions S."/>
        </authorList>
    </citation>
    <scope>NUCLEOTIDE SEQUENCE [LARGE SCALE GENOMIC DNA]</scope>
    <source>
        <strain evidence="10">DSM 22127</strain>
    </source>
</reference>
<dbReference type="InterPro" id="IPR007554">
    <property type="entry name" value="Glycerophosphate_synth"/>
</dbReference>
<dbReference type="GO" id="GO:0019350">
    <property type="term" value="P:teichoic acid biosynthetic process"/>
    <property type="evidence" value="ECO:0007669"/>
    <property type="project" value="UniProtKB-KW"/>
</dbReference>
<keyword evidence="5" id="KW-0777">Teichoic acid biosynthesis</keyword>
<evidence type="ECO:0000256" key="2">
    <source>
        <dbReference type="ARBA" id="ARBA00010488"/>
    </source>
</evidence>
<evidence type="ECO:0000256" key="7">
    <source>
        <dbReference type="SAM" id="MobiDB-lite"/>
    </source>
</evidence>
<evidence type="ECO:0000256" key="6">
    <source>
        <dbReference type="ARBA" id="ARBA00023136"/>
    </source>
</evidence>
<keyword evidence="3" id="KW-1003">Cell membrane</keyword>
<protein>
    <submittedName>
        <fullName evidence="9">Glycosyl transferase family 2</fullName>
    </submittedName>
</protein>
<evidence type="ECO:0000256" key="5">
    <source>
        <dbReference type="ARBA" id="ARBA00022944"/>
    </source>
</evidence>
<keyword evidence="10" id="KW-1185">Reference proteome</keyword>
<keyword evidence="4 9" id="KW-0808">Transferase</keyword>
<dbReference type="PANTHER" id="PTHR37316:SF3">
    <property type="entry name" value="TEICHOIC ACID GLYCEROL-PHOSPHATE TRANSFERASE"/>
    <property type="match status" value="1"/>
</dbReference>